<proteinExistence type="predicted"/>
<dbReference type="EMBL" id="AEPS01000002">
    <property type="protein sequence ID" value="EFU68323.1"/>
    <property type="molecule type" value="Genomic_DNA"/>
</dbReference>
<accession>E6KVL4</accession>
<protein>
    <submittedName>
        <fullName evidence="1">Nitroreductase</fullName>
    </submittedName>
</protein>
<dbReference type="RefSeq" id="WP_005715885.1">
    <property type="nucleotide sequence ID" value="NZ_GL622200.1"/>
</dbReference>
<evidence type="ECO:0000313" key="1">
    <source>
        <dbReference type="EMBL" id="EFU68323.1"/>
    </source>
</evidence>
<reference evidence="1 2" key="1">
    <citation type="submission" date="2010-12" db="EMBL/GenBank/DDBJ databases">
        <authorList>
            <person name="Muzny D."/>
            <person name="Qin X."/>
            <person name="Deng J."/>
            <person name="Jiang H."/>
            <person name="Liu Y."/>
            <person name="Qu J."/>
            <person name="Song X.-Z."/>
            <person name="Zhang L."/>
            <person name="Thornton R."/>
            <person name="Coyle M."/>
            <person name="Francisco L."/>
            <person name="Jackson L."/>
            <person name="Javaid M."/>
            <person name="Korchina V."/>
            <person name="Kovar C."/>
            <person name="Mata R."/>
            <person name="Mathew T."/>
            <person name="Ngo R."/>
            <person name="Nguyen L."/>
            <person name="Nguyen N."/>
            <person name="Okwuonu G."/>
            <person name="Ongeri F."/>
            <person name="Pham C."/>
            <person name="Simmons D."/>
            <person name="Wilczek-Boney K."/>
            <person name="Hale W."/>
            <person name="Jakkamsetti A."/>
            <person name="Pham P."/>
            <person name="Ruth R."/>
            <person name="San Lucas F."/>
            <person name="Warren J."/>
            <person name="Zhang J."/>
            <person name="Zhao Z."/>
            <person name="Zhou C."/>
            <person name="Zhu D."/>
            <person name="Lee S."/>
            <person name="Bess C."/>
            <person name="Blankenburg K."/>
            <person name="Forbes L."/>
            <person name="Fu Q."/>
            <person name="Gubbala S."/>
            <person name="Hirani K."/>
            <person name="Jayaseelan J.C."/>
            <person name="Lara F."/>
            <person name="Munidasa M."/>
            <person name="Palculict T."/>
            <person name="Patil S."/>
            <person name="Pu L.-L."/>
            <person name="Saada N."/>
            <person name="Tang L."/>
            <person name="Weissenberger G."/>
            <person name="Zhu Y."/>
            <person name="Hemphill L."/>
            <person name="Shang Y."/>
            <person name="Youmans B."/>
            <person name="Ayvaz T."/>
            <person name="Ross M."/>
            <person name="Santibanez J."/>
            <person name="Aqrawi P."/>
            <person name="Gross S."/>
            <person name="Joshi V."/>
            <person name="Fowler G."/>
            <person name="Nazareth L."/>
            <person name="Reid J."/>
            <person name="Worley K."/>
            <person name="Petrosino J."/>
            <person name="Highlander S."/>
            <person name="Gibbs R."/>
        </authorList>
    </citation>
    <scope>NUCLEOTIDE SEQUENCE [LARGE SCALE GENOMIC DNA]</scope>
    <source>
        <strain evidence="1 2">ATCC 33393</strain>
    </source>
</reference>
<dbReference type="InterPro" id="IPR000415">
    <property type="entry name" value="Nitroreductase-like"/>
</dbReference>
<dbReference type="GO" id="GO:0016491">
    <property type="term" value="F:oxidoreductase activity"/>
    <property type="evidence" value="ECO:0007669"/>
    <property type="project" value="InterPro"/>
</dbReference>
<comment type="caution">
    <text evidence="1">The sequence shown here is derived from an EMBL/GenBank/DDBJ whole genome shotgun (WGS) entry which is preliminary data.</text>
</comment>
<dbReference type="SUPFAM" id="SSF55469">
    <property type="entry name" value="FMN-dependent nitroreductase-like"/>
    <property type="match status" value="1"/>
</dbReference>
<dbReference type="OrthoDB" id="9809288at2"/>
<dbReference type="Gene3D" id="3.40.109.10">
    <property type="entry name" value="NADH Oxidase"/>
    <property type="match status" value="1"/>
</dbReference>
<gene>
    <name evidence="1" type="ORF">HMPREF9064_0196</name>
</gene>
<evidence type="ECO:0000313" key="2">
    <source>
        <dbReference type="Proteomes" id="UP000032871"/>
    </source>
</evidence>
<name>E6KVL4_9PAST</name>
<dbReference type="HOGENOM" id="CLU_2010409_0_0_6"/>
<dbReference type="GeneID" id="60799603"/>
<organism evidence="1 2">
    <name type="scientific">Aggregatibacter segnis ATCC 33393</name>
    <dbReference type="NCBI Taxonomy" id="888057"/>
    <lineage>
        <taxon>Bacteria</taxon>
        <taxon>Pseudomonadati</taxon>
        <taxon>Pseudomonadota</taxon>
        <taxon>Gammaproteobacteria</taxon>
        <taxon>Pasteurellales</taxon>
        <taxon>Pasteurellaceae</taxon>
        <taxon>Aggregatibacter</taxon>
    </lineage>
</organism>
<dbReference type="AlphaFoldDB" id="E6KVL4"/>
<keyword evidence="2" id="KW-1185">Reference proteome</keyword>
<dbReference type="Proteomes" id="UP000032871">
    <property type="component" value="Unassembled WGS sequence"/>
</dbReference>
<sequence length="123" mass="14100">MSNQTLNRFAPATILDLNDDYLPHFMRTVQQLPEDAVIMRLKFFHQYSQFEGAFADNPSYFYDWVCKQSYIALGNMLTSSAMIGIKRTPIEGFPYAKIEALLAEKGLFDTKELRTSPQNASTF</sequence>